<sequence>MSLLLPSACVCYPLHLPTPSQNRNRSNLSLNEEVRSPTKTKSSNDVEMDEVTKKRITLDVRTGSASILTRSNIYVNGGLTIPLNLTEINSSQLQKELMLYFAKEKNKSISFKNLNEWISSETFFLDLISRTWRRMETTVADTNANDETTIKSNGRLFHSICFDDSNLYVFGGLMISPQNEYEFVATNDLWKLDVKDLKWSLVSRDPQIGRRYNHNMHILNANDPTKDTKIIIVGGLDNMDQPVCNIDIYNITKGMWETMDKNNNSDHDRDKDKTHHKNNPFNTISMSTNIDGKPAYVAQGNSFSVLLDNNGEDNNVIPTIGFYSSAERKQSSSQTEKKKKKKKKSKKSKSIGHELNFELGNGSLSDSSKPDEENDYQSPIIMLPMIPKAKGTRLYSRKLKNYSCATVSDDQDKSIPYNLLYPSGDSISCSIISSGFHNNTKASNLHCFVYNVCSCTWTKLCLNCQDSSINKHRFWKVFVWKSHHQAILLGTHSDDGYLPSVQKFDYLISISLPMLNGFNRILHEITPNTNIQKKTSLRIPLTPLSMIEHSTHSQPISPISSPNLENIPDPLDSKRNMSLASNQTSQFENYIRYITDPLELESTSSVFPPYAMVLGKDSLEIFGKSLADFEFVTSEGETIGVPMFLLRKRWGRYFDKLIALGYSNVCEDYRSNGVESTLIKMGSENNPVLNPYTSKTISTKLQNIPTKENNDDMKIKVEKRKTQDAPPAEIITSSSSGMVFRVPFKGCDDDKEHCDLNNGTTSPTTEEKTLMINMQKSKRTSSLVVPGPLKQRQNSVDSRIQSRRLSHPAKLPNGDLIDEYHPGLKHIRGSNKGHYSRRRLSNHSSRKASVVSQGSLLSFVSSSSDRLARTNSRKNSAANMSGASSPKISPLMVNLPPLTQEPSESLPIPPLPTNYSMFQALNSVNSNRRNSHNLDHIYNDKSSTGASRRSSFTQTQRYSISSDPRYSITSDRSFGHSEEGGNHQKSSIADKDKRAEGPYIHMRRGSSCSSEGRSERSSSNVSKEDLPDNGVDIEPLLLPRSLYMPWPAASVRAFAEFFYTGQINGKWPLSPVTLDLWVMAKVYEIRLLYDLITEVLYSIVGKKEGSILVNCNSLIDLFVSKVNGCYDDNERAKAVIFSNDAFKKLIELRDAVRDIESGFIDTTLMDKQTRIGSFSTYGSTYTDGLDGIQDRKLSLSSNNLNKHFRSMHNNIQNSQNQRSIWKSNQDVRTGSIAIPEDCPEASILQQDYNHSKSMDELNENHVSHPDIKTELFEHNMSDTHLNKTLEIEEQIEQARLQNLSDIGLVSGTASPLTNKRNDSVINHSVLTADTESLLSSASDSDDLDFLHSEIPLNMMDMKVREEKNEFEGSIDPLFKMSNSKQSSLPSEQPRNNNQSVEDIPVSTLENMMSPNALPPVDHVMKYIYRTSVLVNDGGLILRSTECIEFSKKLKKLKTVLTNDILKLEEDIMMAPVPTNKNILGELNLDSFQKFDSEPNIGKPSNASRPPLGGKTMSHTMDPFRKGSVTAPSKVGQSTISPRTSASPQDMMVNANSMSMTNIYSGNNFGSGISNLANNNHGSRQKKNSRFNSQTSTGLSILMNPAVMPPPPPSSPSTIKPKKDSSVSNGPLSFLGIKK</sequence>
<keyword evidence="3" id="KW-1185">Reference proteome</keyword>
<gene>
    <name evidence="2" type="ORF">RNJ44_04911</name>
</gene>
<feature type="region of interest" description="Disordered" evidence="1">
    <location>
        <begin position="325"/>
        <end position="352"/>
    </location>
</feature>
<dbReference type="Gene3D" id="2.120.10.80">
    <property type="entry name" value="Kelch-type beta propeller"/>
    <property type="match status" value="1"/>
</dbReference>
<feature type="region of interest" description="Disordered" evidence="1">
    <location>
        <begin position="927"/>
        <end position="1027"/>
    </location>
</feature>
<feature type="compositionally biased region" description="Low complexity" evidence="1">
    <location>
        <begin position="849"/>
        <end position="864"/>
    </location>
</feature>
<feature type="compositionally biased region" description="Polar residues" evidence="1">
    <location>
        <begin position="1530"/>
        <end position="1544"/>
    </location>
</feature>
<feature type="compositionally biased region" description="Basic and acidic residues" evidence="1">
    <location>
        <begin position="260"/>
        <end position="273"/>
    </location>
</feature>
<comment type="caution">
    <text evidence="2">The sequence shown here is derived from an EMBL/GenBank/DDBJ whole genome shotgun (WGS) entry which is preliminary data.</text>
</comment>
<proteinExistence type="predicted"/>
<evidence type="ECO:0000313" key="2">
    <source>
        <dbReference type="EMBL" id="KAL3232995.1"/>
    </source>
</evidence>
<feature type="compositionally biased region" description="Low complexity" evidence="1">
    <location>
        <begin position="22"/>
        <end position="31"/>
    </location>
</feature>
<feature type="region of interest" description="Disordered" evidence="1">
    <location>
        <begin position="1595"/>
        <end position="1634"/>
    </location>
</feature>
<feature type="region of interest" description="Disordered" evidence="1">
    <location>
        <begin position="808"/>
        <end position="911"/>
    </location>
</feature>
<dbReference type="PANTHER" id="PTHR43503">
    <property type="entry name" value="MCG48959-RELATED"/>
    <property type="match status" value="1"/>
</dbReference>
<feature type="compositionally biased region" description="Basic and acidic residues" evidence="1">
    <location>
        <begin position="973"/>
        <end position="996"/>
    </location>
</feature>
<feature type="region of interest" description="Disordered" evidence="1">
    <location>
        <begin position="260"/>
        <end position="286"/>
    </location>
</feature>
<name>A0ABR4NW79_9SACH</name>
<feature type="compositionally biased region" description="Polar residues" evidence="1">
    <location>
        <begin position="940"/>
        <end position="972"/>
    </location>
</feature>
<dbReference type="Proteomes" id="UP001623330">
    <property type="component" value="Unassembled WGS sequence"/>
</dbReference>
<dbReference type="InterPro" id="IPR015915">
    <property type="entry name" value="Kelch-typ_b-propeller"/>
</dbReference>
<feature type="compositionally biased region" description="Basic residues" evidence="1">
    <location>
        <begin position="823"/>
        <end position="846"/>
    </location>
</feature>
<evidence type="ECO:0000256" key="1">
    <source>
        <dbReference type="SAM" id="MobiDB-lite"/>
    </source>
</evidence>
<feature type="region of interest" description="Disordered" evidence="1">
    <location>
        <begin position="22"/>
        <end position="48"/>
    </location>
</feature>
<reference evidence="2 3" key="1">
    <citation type="submission" date="2024-05" db="EMBL/GenBank/DDBJ databases">
        <title>Long read based assembly of the Candida bracarensis genome reveals expanded adhesin content.</title>
        <authorList>
            <person name="Marcet-Houben M."/>
            <person name="Ksiezopolska E."/>
            <person name="Gabaldon T."/>
        </authorList>
    </citation>
    <scope>NUCLEOTIDE SEQUENCE [LARGE SCALE GENOMIC DNA]</scope>
    <source>
        <strain evidence="2 3">CBM6</strain>
    </source>
</reference>
<feature type="region of interest" description="Disordered" evidence="1">
    <location>
        <begin position="1492"/>
        <end position="1544"/>
    </location>
</feature>
<feature type="compositionally biased region" description="Basic and acidic residues" evidence="1">
    <location>
        <begin position="1012"/>
        <end position="1026"/>
    </location>
</feature>
<organism evidence="2 3">
    <name type="scientific">Nakaseomyces bracarensis</name>
    <dbReference type="NCBI Taxonomy" id="273131"/>
    <lineage>
        <taxon>Eukaryota</taxon>
        <taxon>Fungi</taxon>
        <taxon>Dikarya</taxon>
        <taxon>Ascomycota</taxon>
        <taxon>Saccharomycotina</taxon>
        <taxon>Saccharomycetes</taxon>
        <taxon>Saccharomycetales</taxon>
        <taxon>Saccharomycetaceae</taxon>
        <taxon>Nakaseomyces</taxon>
    </lineage>
</organism>
<feature type="compositionally biased region" description="Polar residues" evidence="1">
    <location>
        <begin position="869"/>
        <end position="887"/>
    </location>
</feature>
<dbReference type="PANTHER" id="PTHR43503:SF2">
    <property type="entry name" value="NEGATIVE REGULATOR OF SPORULATION MDS3-RELATED"/>
    <property type="match status" value="1"/>
</dbReference>
<feature type="compositionally biased region" description="Basic residues" evidence="1">
    <location>
        <begin position="337"/>
        <end position="350"/>
    </location>
</feature>
<evidence type="ECO:0000313" key="3">
    <source>
        <dbReference type="Proteomes" id="UP001623330"/>
    </source>
</evidence>
<protein>
    <submittedName>
        <fullName evidence="2">Negative regulator of sporulation PMD1</fullName>
    </submittedName>
</protein>
<dbReference type="SUPFAM" id="SSF117281">
    <property type="entry name" value="Kelch motif"/>
    <property type="match status" value="1"/>
</dbReference>
<accession>A0ABR4NW79</accession>
<dbReference type="EMBL" id="JBEVYD010000005">
    <property type="protein sequence ID" value="KAL3232995.1"/>
    <property type="molecule type" value="Genomic_DNA"/>
</dbReference>